<sequence>MQWQKEEDEKIREQQKMDEIIQMIQKNTEKNVAQNKRLDMQGEKLRAMLNAQSSTGVELQGEIEPNRKIKGNLGELKVNAEEQPPYIPPIHFPKRLEGCKVAHDTSAEGENEQLQ</sequence>
<accession>A0AAV3NJP1</accession>
<evidence type="ECO:0000313" key="2">
    <source>
        <dbReference type="Proteomes" id="UP001454036"/>
    </source>
</evidence>
<reference evidence="1 2" key="1">
    <citation type="submission" date="2024-01" db="EMBL/GenBank/DDBJ databases">
        <title>The complete chloroplast genome sequence of Lithospermum erythrorhizon: insights into the phylogenetic relationship among Boraginaceae species and the maternal lineages of purple gromwells.</title>
        <authorList>
            <person name="Okada T."/>
            <person name="Watanabe K."/>
        </authorList>
    </citation>
    <scope>NUCLEOTIDE SEQUENCE [LARGE SCALE GENOMIC DNA]</scope>
</reference>
<dbReference type="AlphaFoldDB" id="A0AAV3NJP1"/>
<organism evidence="1 2">
    <name type="scientific">Lithospermum erythrorhizon</name>
    <name type="common">Purple gromwell</name>
    <name type="synonym">Lithospermum officinale var. erythrorhizon</name>
    <dbReference type="NCBI Taxonomy" id="34254"/>
    <lineage>
        <taxon>Eukaryota</taxon>
        <taxon>Viridiplantae</taxon>
        <taxon>Streptophyta</taxon>
        <taxon>Embryophyta</taxon>
        <taxon>Tracheophyta</taxon>
        <taxon>Spermatophyta</taxon>
        <taxon>Magnoliopsida</taxon>
        <taxon>eudicotyledons</taxon>
        <taxon>Gunneridae</taxon>
        <taxon>Pentapetalae</taxon>
        <taxon>asterids</taxon>
        <taxon>lamiids</taxon>
        <taxon>Boraginales</taxon>
        <taxon>Boraginaceae</taxon>
        <taxon>Boraginoideae</taxon>
        <taxon>Lithospermeae</taxon>
        <taxon>Lithospermum</taxon>
    </lineage>
</organism>
<comment type="caution">
    <text evidence="1">The sequence shown here is derived from an EMBL/GenBank/DDBJ whole genome shotgun (WGS) entry which is preliminary data.</text>
</comment>
<keyword evidence="2" id="KW-1185">Reference proteome</keyword>
<proteinExistence type="predicted"/>
<protein>
    <submittedName>
        <fullName evidence="1">Uncharacterized protein</fullName>
    </submittedName>
</protein>
<name>A0AAV3NJP1_LITER</name>
<dbReference type="Proteomes" id="UP001454036">
    <property type="component" value="Unassembled WGS sequence"/>
</dbReference>
<evidence type="ECO:0000313" key="1">
    <source>
        <dbReference type="EMBL" id="GAA0139291.1"/>
    </source>
</evidence>
<dbReference type="EMBL" id="BAABME010000077">
    <property type="protein sequence ID" value="GAA0139291.1"/>
    <property type="molecule type" value="Genomic_DNA"/>
</dbReference>
<gene>
    <name evidence="1" type="ORF">LIER_00867</name>
</gene>